<keyword evidence="1" id="KW-1133">Transmembrane helix</keyword>
<proteinExistence type="predicted"/>
<keyword evidence="1" id="KW-0812">Transmembrane</keyword>
<dbReference type="EMBL" id="HBKO01019869">
    <property type="protein sequence ID" value="CAE2221463.1"/>
    <property type="molecule type" value="Transcribed_RNA"/>
</dbReference>
<protein>
    <submittedName>
        <fullName evidence="2">Uncharacterized protein</fullName>
    </submittedName>
</protein>
<gene>
    <name evidence="2" type="ORF">CPOL0286_LOCUS9059</name>
</gene>
<name>A0A7S4I8I6_9EUKA</name>
<reference evidence="2" key="1">
    <citation type="submission" date="2021-01" db="EMBL/GenBank/DDBJ databases">
        <authorList>
            <person name="Corre E."/>
            <person name="Pelletier E."/>
            <person name="Niang G."/>
            <person name="Scheremetjew M."/>
            <person name="Finn R."/>
            <person name="Kale V."/>
            <person name="Holt S."/>
            <person name="Cochrane G."/>
            <person name="Meng A."/>
            <person name="Brown T."/>
            <person name="Cohen L."/>
        </authorList>
    </citation>
    <scope>NUCLEOTIDE SEQUENCE</scope>
    <source>
        <strain evidence="2">UIO037</strain>
    </source>
</reference>
<dbReference type="AlphaFoldDB" id="A0A7S4I8I6"/>
<feature type="transmembrane region" description="Helical" evidence="1">
    <location>
        <begin position="6"/>
        <end position="27"/>
    </location>
</feature>
<organism evidence="2">
    <name type="scientific">Prymnesium polylepis</name>
    <dbReference type="NCBI Taxonomy" id="72548"/>
    <lineage>
        <taxon>Eukaryota</taxon>
        <taxon>Haptista</taxon>
        <taxon>Haptophyta</taxon>
        <taxon>Prymnesiophyceae</taxon>
        <taxon>Prymnesiales</taxon>
        <taxon>Prymnesiaceae</taxon>
        <taxon>Prymnesium</taxon>
    </lineage>
</organism>
<accession>A0A7S4I8I6</accession>
<sequence>MLGAAIVFILAVTAWSASLSTLVFLALSRLGMLRAQPDSSGGYKVGGVRLDDSNSVRLGSTYHYQPQCTAAAAPTVTSLGATCNATVRVAAAPSVACSTVAER</sequence>
<evidence type="ECO:0000313" key="2">
    <source>
        <dbReference type="EMBL" id="CAE2221463.1"/>
    </source>
</evidence>
<keyword evidence="1" id="KW-0472">Membrane</keyword>
<evidence type="ECO:0000256" key="1">
    <source>
        <dbReference type="SAM" id="Phobius"/>
    </source>
</evidence>